<evidence type="ECO:0000313" key="1">
    <source>
        <dbReference type="EMBL" id="GAA4459299.1"/>
    </source>
</evidence>
<dbReference type="InterPro" id="IPR021889">
    <property type="entry name" value="DUF3500"/>
</dbReference>
<dbReference type="InterPro" id="IPR006311">
    <property type="entry name" value="TAT_signal"/>
</dbReference>
<keyword evidence="2" id="KW-1185">Reference proteome</keyword>
<name>A0ABP8N3I7_9BACT</name>
<dbReference type="Proteomes" id="UP001500840">
    <property type="component" value="Unassembled WGS sequence"/>
</dbReference>
<accession>A0ABP8N3I7</accession>
<organism evidence="1 2">
    <name type="scientific">Novipirellula rosea</name>
    <dbReference type="NCBI Taxonomy" id="1031540"/>
    <lineage>
        <taxon>Bacteria</taxon>
        <taxon>Pseudomonadati</taxon>
        <taxon>Planctomycetota</taxon>
        <taxon>Planctomycetia</taxon>
        <taxon>Pirellulales</taxon>
        <taxon>Pirellulaceae</taxon>
        <taxon>Novipirellula</taxon>
    </lineage>
</organism>
<comment type="caution">
    <text evidence="1">The sequence shown here is derived from an EMBL/GenBank/DDBJ whole genome shotgun (WGS) entry which is preliminary data.</text>
</comment>
<evidence type="ECO:0000313" key="2">
    <source>
        <dbReference type="Proteomes" id="UP001500840"/>
    </source>
</evidence>
<protein>
    <submittedName>
        <fullName evidence="1">DUF3500 domain-containing protein</fullName>
    </submittedName>
</protein>
<dbReference type="EMBL" id="BAABGA010000048">
    <property type="protein sequence ID" value="GAA4459299.1"/>
    <property type="molecule type" value="Genomic_DNA"/>
</dbReference>
<gene>
    <name evidence="1" type="ORF">GCM10023156_38630</name>
</gene>
<dbReference type="RefSeq" id="WP_339938278.1">
    <property type="nucleotide sequence ID" value="NZ_BAABGA010000048.1"/>
</dbReference>
<dbReference type="NCBIfam" id="TIGR01409">
    <property type="entry name" value="TAT_signal_seq"/>
    <property type="match status" value="1"/>
</dbReference>
<sequence>MNDPHSVNRRQFLGHSSAAIAGAAIAGTAAAPLLSSAAKAAESTPTAETLVGRLYETLSEKQRGDVCFDWDHHDPKRGLLRTFVANNWNITKHEINDDFYSEEQRDLIKQTFESIIHPDWHERYYQQLEDDAGGFGNEQSIAIFGTPGKGKFEMVMTGRHMTLRCDGDSTDHVAFGGPIFYGHAPEFNEGAKHIDNVFWDQAVAANDLYKMLDGRQQKEALVAKTPREQNVHFRGKQGKRTGLPVSDMSGDQQAHLQTVLQKLVEMYRQSDRDEVVRCLKSQGGLEACELSFYQDNDIGNDKVWDNWRLEGPAFVWHYRGAPHVHVWVNVADDPSVKTNS</sequence>
<dbReference type="InterPro" id="IPR019546">
    <property type="entry name" value="TAT_signal_bac_arc"/>
</dbReference>
<dbReference type="PROSITE" id="PS51318">
    <property type="entry name" value="TAT"/>
    <property type="match status" value="1"/>
</dbReference>
<dbReference type="Pfam" id="PF12006">
    <property type="entry name" value="DUF3500"/>
    <property type="match status" value="1"/>
</dbReference>
<proteinExistence type="predicted"/>
<reference evidence="2" key="1">
    <citation type="journal article" date="2019" name="Int. J. Syst. Evol. Microbiol.">
        <title>The Global Catalogue of Microorganisms (GCM) 10K type strain sequencing project: providing services to taxonomists for standard genome sequencing and annotation.</title>
        <authorList>
            <consortium name="The Broad Institute Genomics Platform"/>
            <consortium name="The Broad Institute Genome Sequencing Center for Infectious Disease"/>
            <person name="Wu L."/>
            <person name="Ma J."/>
        </authorList>
    </citation>
    <scope>NUCLEOTIDE SEQUENCE [LARGE SCALE GENOMIC DNA]</scope>
    <source>
        <strain evidence="2">JCM 17759</strain>
    </source>
</reference>